<name>A0A370I910_9NOCA</name>
<comment type="caution">
    <text evidence="2">The sequence shown here is derived from an EMBL/GenBank/DDBJ whole genome shotgun (WGS) entry which is preliminary data.</text>
</comment>
<evidence type="ECO:0000313" key="2">
    <source>
        <dbReference type="EMBL" id="RDI67193.1"/>
    </source>
</evidence>
<organism evidence="2 3">
    <name type="scientific">Nocardia pseudobrasiliensis</name>
    <dbReference type="NCBI Taxonomy" id="45979"/>
    <lineage>
        <taxon>Bacteria</taxon>
        <taxon>Bacillati</taxon>
        <taxon>Actinomycetota</taxon>
        <taxon>Actinomycetes</taxon>
        <taxon>Mycobacteriales</taxon>
        <taxon>Nocardiaceae</taxon>
        <taxon>Nocardia</taxon>
    </lineage>
</organism>
<dbReference type="Pfam" id="PF20381">
    <property type="entry name" value="Rv1476"/>
    <property type="match status" value="1"/>
</dbReference>
<evidence type="ECO:0000256" key="1">
    <source>
        <dbReference type="SAM" id="Phobius"/>
    </source>
</evidence>
<gene>
    <name evidence="2" type="ORF">DFR76_103264</name>
</gene>
<dbReference type="STRING" id="1210086.GCA_001613105_04772"/>
<dbReference type="Proteomes" id="UP000254869">
    <property type="component" value="Unassembled WGS sequence"/>
</dbReference>
<reference evidence="2 3" key="1">
    <citation type="submission" date="2018-07" db="EMBL/GenBank/DDBJ databases">
        <title>Genomic Encyclopedia of Type Strains, Phase IV (KMG-IV): sequencing the most valuable type-strain genomes for metagenomic binning, comparative biology and taxonomic classification.</title>
        <authorList>
            <person name="Goeker M."/>
        </authorList>
    </citation>
    <scope>NUCLEOTIDE SEQUENCE [LARGE SCALE GENOMIC DNA]</scope>
    <source>
        <strain evidence="2 3">DSM 44290</strain>
    </source>
</reference>
<evidence type="ECO:0000313" key="3">
    <source>
        <dbReference type="Proteomes" id="UP000254869"/>
    </source>
</evidence>
<dbReference type="RefSeq" id="WP_068001712.1">
    <property type="nucleotide sequence ID" value="NZ_QQBC01000003.1"/>
</dbReference>
<keyword evidence="3" id="KW-1185">Reference proteome</keyword>
<feature type="transmembrane region" description="Helical" evidence="1">
    <location>
        <begin position="140"/>
        <end position="164"/>
    </location>
</feature>
<dbReference type="EMBL" id="QQBC01000003">
    <property type="protein sequence ID" value="RDI67193.1"/>
    <property type="molecule type" value="Genomic_DNA"/>
</dbReference>
<sequence length="185" mass="19257">MTVSHASVFTPMAAELPPDTDLDAISADLLDNHVAAPKDVDQDGLAAVARDAQEHGIPLSIVVVPGNPAPDSSLRDLATRVGQTQHGTVLVLSDDWAGTYSDKISRHELERAEDVAKYRGHGHSTEAAQAFVGRLEKPDAVSWTGVSGVLLAGAVLVIGGLYVVKARGAAREQAAPAEPVGRSAD</sequence>
<accession>A0A370I910</accession>
<keyword evidence="1" id="KW-1133">Transmembrane helix</keyword>
<dbReference type="AlphaFoldDB" id="A0A370I910"/>
<protein>
    <submittedName>
        <fullName evidence="2">Uncharacterized protein</fullName>
    </submittedName>
</protein>
<keyword evidence="1" id="KW-0812">Transmembrane</keyword>
<keyword evidence="1" id="KW-0472">Membrane</keyword>
<proteinExistence type="predicted"/>
<dbReference type="InterPro" id="IPR046498">
    <property type="entry name" value="Rv1476-like"/>
</dbReference>